<dbReference type="NCBIfam" id="TIGR00594">
    <property type="entry name" value="polc"/>
    <property type="match status" value="1"/>
</dbReference>
<feature type="domain" description="Polymerase/histidinol phosphatase N-terminal" evidence="10">
    <location>
        <begin position="5"/>
        <end position="72"/>
    </location>
</feature>
<dbReference type="AlphaFoldDB" id="A0A0D8HIH5"/>
<dbReference type="Pfam" id="PF02811">
    <property type="entry name" value="PHP"/>
    <property type="match status" value="1"/>
</dbReference>
<dbReference type="RefSeq" id="WP_052605198.1">
    <property type="nucleotide sequence ID" value="NZ_JXYS01000032.1"/>
</dbReference>
<dbReference type="InterPro" id="IPR040982">
    <property type="entry name" value="DNA_pol3_finger"/>
</dbReference>
<proteinExistence type="inferred from homology"/>
<protein>
    <recommendedName>
        <fullName evidence="4">DNA polymerase III subunit alpha</fullName>
        <ecNumber evidence="3">2.7.7.7</ecNumber>
    </recommendedName>
</protein>
<evidence type="ECO:0000256" key="5">
    <source>
        <dbReference type="ARBA" id="ARBA00022679"/>
    </source>
</evidence>
<evidence type="ECO:0000256" key="3">
    <source>
        <dbReference type="ARBA" id="ARBA00012417"/>
    </source>
</evidence>
<evidence type="ECO:0000256" key="8">
    <source>
        <dbReference type="ARBA" id="ARBA00022932"/>
    </source>
</evidence>
<evidence type="ECO:0000256" key="4">
    <source>
        <dbReference type="ARBA" id="ARBA00019114"/>
    </source>
</evidence>
<reference evidence="11 12" key="1">
    <citation type="submission" date="2015-01" db="EMBL/GenBank/DDBJ databases">
        <title>Draft genome of the acidophilic iron oxidizer Acidithrix ferrooxidans strain Py-F3.</title>
        <authorList>
            <person name="Poehlein A."/>
            <person name="Eisen S."/>
            <person name="Schloemann M."/>
            <person name="Johnson B.D."/>
            <person name="Daniel R."/>
            <person name="Muehling M."/>
        </authorList>
    </citation>
    <scope>NUCLEOTIDE SEQUENCE [LARGE SCALE GENOMIC DNA]</scope>
    <source>
        <strain evidence="11 12">Py-F3</strain>
    </source>
</reference>
<dbReference type="InterPro" id="IPR029460">
    <property type="entry name" value="DNAPol_HHH"/>
</dbReference>
<evidence type="ECO:0000256" key="1">
    <source>
        <dbReference type="ARBA" id="ARBA00004496"/>
    </source>
</evidence>
<dbReference type="Gene3D" id="1.10.150.870">
    <property type="match status" value="1"/>
</dbReference>
<evidence type="ECO:0000256" key="2">
    <source>
        <dbReference type="ARBA" id="ARBA00009496"/>
    </source>
</evidence>
<dbReference type="EC" id="2.7.7.7" evidence="3"/>
<dbReference type="SUPFAM" id="SSF89550">
    <property type="entry name" value="PHP domain-like"/>
    <property type="match status" value="1"/>
</dbReference>
<dbReference type="GO" id="GO:0006260">
    <property type="term" value="P:DNA replication"/>
    <property type="evidence" value="ECO:0007669"/>
    <property type="project" value="UniProtKB-KW"/>
</dbReference>
<dbReference type="Proteomes" id="UP000032360">
    <property type="component" value="Unassembled WGS sequence"/>
</dbReference>
<dbReference type="SMART" id="SM00481">
    <property type="entry name" value="POLIIIAc"/>
    <property type="match status" value="1"/>
</dbReference>
<organism evidence="11 12">
    <name type="scientific">Acidithrix ferrooxidans</name>
    <dbReference type="NCBI Taxonomy" id="1280514"/>
    <lineage>
        <taxon>Bacteria</taxon>
        <taxon>Bacillati</taxon>
        <taxon>Actinomycetota</taxon>
        <taxon>Acidimicrobiia</taxon>
        <taxon>Acidimicrobiales</taxon>
        <taxon>Acidimicrobiaceae</taxon>
        <taxon>Acidithrix</taxon>
    </lineage>
</organism>
<dbReference type="InterPro" id="IPR003141">
    <property type="entry name" value="Pol/His_phosphatase_N"/>
</dbReference>
<evidence type="ECO:0000259" key="10">
    <source>
        <dbReference type="SMART" id="SM00481"/>
    </source>
</evidence>
<evidence type="ECO:0000256" key="6">
    <source>
        <dbReference type="ARBA" id="ARBA00022695"/>
    </source>
</evidence>
<dbReference type="Gene3D" id="1.10.10.1600">
    <property type="entry name" value="Bacterial DNA polymerase III alpha subunit, thumb domain"/>
    <property type="match status" value="1"/>
</dbReference>
<keyword evidence="12" id="KW-1185">Reference proteome</keyword>
<dbReference type="Pfam" id="PF17657">
    <property type="entry name" value="DNA_pol3_finger"/>
    <property type="match status" value="1"/>
</dbReference>
<evidence type="ECO:0000256" key="9">
    <source>
        <dbReference type="ARBA" id="ARBA00049244"/>
    </source>
</evidence>
<dbReference type="PANTHER" id="PTHR32294:SF0">
    <property type="entry name" value="DNA POLYMERASE III SUBUNIT ALPHA"/>
    <property type="match status" value="1"/>
</dbReference>
<dbReference type="CDD" id="cd12113">
    <property type="entry name" value="PHP_PolIIIA_DnaE3"/>
    <property type="match status" value="1"/>
</dbReference>
<comment type="caution">
    <text evidence="11">The sequence shown here is derived from an EMBL/GenBank/DDBJ whole genome shotgun (WGS) entry which is preliminary data.</text>
</comment>
<dbReference type="GO" id="GO:0003676">
    <property type="term" value="F:nucleic acid binding"/>
    <property type="evidence" value="ECO:0007669"/>
    <property type="project" value="InterPro"/>
</dbReference>
<dbReference type="GO" id="GO:0005737">
    <property type="term" value="C:cytoplasm"/>
    <property type="evidence" value="ECO:0007669"/>
    <property type="project" value="UniProtKB-SubCell"/>
</dbReference>
<dbReference type="STRING" id="1280514.AXFE_14590"/>
<gene>
    <name evidence="11" type="primary">dnaE</name>
    <name evidence="11" type="ORF">AXFE_14590</name>
</gene>
<dbReference type="NCBIfam" id="NF004226">
    <property type="entry name" value="PRK05673.1"/>
    <property type="match status" value="1"/>
</dbReference>
<keyword evidence="7" id="KW-0235">DNA replication</keyword>
<accession>A0A0D8HIH5</accession>
<comment type="similarity">
    <text evidence="2">Belongs to the DNA polymerase type-C family. DnaE subfamily.</text>
</comment>
<keyword evidence="6 11" id="KW-0548">Nucleotidyltransferase</keyword>
<name>A0A0D8HIH5_9ACTN</name>
<comment type="subcellular location">
    <subcellularLocation>
        <location evidence="1">Cytoplasm</location>
    </subcellularLocation>
</comment>
<dbReference type="InterPro" id="IPR016195">
    <property type="entry name" value="Pol/histidinol_Pase-like"/>
</dbReference>
<dbReference type="InterPro" id="IPR004365">
    <property type="entry name" value="NA-bd_OB_tRNA"/>
</dbReference>
<dbReference type="InterPro" id="IPR004013">
    <property type="entry name" value="PHP_dom"/>
</dbReference>
<dbReference type="GO" id="GO:0008408">
    <property type="term" value="F:3'-5' exonuclease activity"/>
    <property type="evidence" value="ECO:0007669"/>
    <property type="project" value="InterPro"/>
</dbReference>
<dbReference type="EMBL" id="JXYS01000032">
    <property type="protein sequence ID" value="KJF17664.1"/>
    <property type="molecule type" value="Genomic_DNA"/>
</dbReference>
<dbReference type="Pfam" id="PF07733">
    <property type="entry name" value="DNA_pol3_alpha"/>
    <property type="match status" value="1"/>
</dbReference>
<dbReference type="InterPro" id="IPR004805">
    <property type="entry name" value="DnaE2/DnaE/PolC"/>
</dbReference>
<dbReference type="Pfam" id="PF01336">
    <property type="entry name" value="tRNA_anti-codon"/>
    <property type="match status" value="1"/>
</dbReference>
<keyword evidence="8" id="KW-0239">DNA-directed DNA polymerase</keyword>
<sequence length="1184" mass="132432">MDSFVHLHNHTEYSMLDGAARIEDAVKKAVLDGQPAMAITDHGNMFGVLPFYETARKKGINPIIGIEAYMAGGSRFERPPRRGKVDESNERDAKEKLYYHIILLAENNQGYKNLIKLSSAAFLEGYYYKPRLDYELLEKYHEGVIATTGCLGGLVLQALARDDIKGAYDHASKLKDIFGPENLFVELQDHGIALQKKTNPLLIELAKKLELPLLATNDAHYTHREDHRAHDALLCIQTGQALSDEKRFRFEGEEHFIKTSQEMRELFSEVPEACDNTLLIAERANVEIEFGKPKLPEFPVPIQYQKERYDESASAYLRELSYEGARGRYGQELSETVIERIDYELDVISRMGFSAYFLVVWDLIQFAKRSKIRVGPGRGSAAGCCVAYCLGIVDLDPIRYGLLFERFLNPGRIQMPDIDMDFDERYRQDMIRYASERYGYDHVAQIVTFSRIKARAAVRDAARVLSMPYALGDKIARAMPPLVMGRDTPLWACLTETEAYKDGYRIAAELREIIASDPDAKTIVDVASGLEGLRRQDGIHAAAVVITHEALTEYLPIQRKPDAGSSSDSAPVVTQYEMHGVENLGLLKMDFLGLRTLSVIERALALIAETTGEEVDIDNIEMADEKTLAMLRDADSIGVFQLESKPMRALMKSLAPTAFDDIAALVALYRPGPMAANMHNDYADRKNGRKPINYEHPDLEEILGDTYGLMIYQESVMKVAQKFAGYTLAEADDLRKACGKKVRELIAAHREKFVNGCDVAGYGRALGDTLFDIIEPFADYAFNKSHSFGYGFVAYQTAYLKAHFPSQYMSAILTSVMDDKNKTGMLLADAKEHGIAILVPDINESRSDFWPVIDGDNLSIRFGLSAIRNVGENVVGLIVAERKVNGPYENLENFFARVDPSVLNKRLIESLIKAGAFDSFGHTRKSLMAVYENVIERAIRKRKEDLDGIMSLFDAPSDDGKPSLGFDIVLPDLQDTKGDVLSFEKEMLGMFVSDHPVSGYEKFIKSKTDNIIAELSDLKGTPRENEMMVIGGVVTNLSKRYTKQGALMGNFSLEDLTGSMDVFVFARVMADYGTMLEDDKLVLVKGRMDFREDEAKFIASSFEEIDRSSEFNDSLTIRLDASQVTSELLGAIRATLERHPGNSMVRLQAGGLLYDLSGEIRVKVDSGSLIGELREFLNSESIVL</sequence>
<comment type="catalytic activity">
    <reaction evidence="9">
        <text>DNA(n) + a 2'-deoxyribonucleoside 5'-triphosphate = DNA(n+1) + diphosphate</text>
        <dbReference type="Rhea" id="RHEA:22508"/>
        <dbReference type="Rhea" id="RHEA-COMP:17339"/>
        <dbReference type="Rhea" id="RHEA-COMP:17340"/>
        <dbReference type="ChEBI" id="CHEBI:33019"/>
        <dbReference type="ChEBI" id="CHEBI:61560"/>
        <dbReference type="ChEBI" id="CHEBI:173112"/>
        <dbReference type="EC" id="2.7.7.7"/>
    </reaction>
</comment>
<dbReference type="OrthoDB" id="9803237at2"/>
<dbReference type="CDD" id="cd04485">
    <property type="entry name" value="DnaE_OBF"/>
    <property type="match status" value="1"/>
</dbReference>
<evidence type="ECO:0000313" key="11">
    <source>
        <dbReference type="EMBL" id="KJF17664.1"/>
    </source>
</evidence>
<dbReference type="PATRIC" id="fig|1280514.3.peg.1908"/>
<dbReference type="InterPro" id="IPR011708">
    <property type="entry name" value="DNA_pol3_alpha_NTPase_dom"/>
</dbReference>
<dbReference type="Pfam" id="PF14579">
    <property type="entry name" value="HHH_6"/>
    <property type="match status" value="1"/>
</dbReference>
<dbReference type="InterPro" id="IPR041931">
    <property type="entry name" value="DNA_pol3_alpha_thumb_dom"/>
</dbReference>
<dbReference type="GO" id="GO:0003887">
    <property type="term" value="F:DNA-directed DNA polymerase activity"/>
    <property type="evidence" value="ECO:0007669"/>
    <property type="project" value="UniProtKB-KW"/>
</dbReference>
<dbReference type="PANTHER" id="PTHR32294">
    <property type="entry name" value="DNA POLYMERASE III SUBUNIT ALPHA"/>
    <property type="match status" value="1"/>
</dbReference>
<evidence type="ECO:0000313" key="12">
    <source>
        <dbReference type="Proteomes" id="UP000032360"/>
    </source>
</evidence>
<dbReference type="Gene3D" id="3.20.20.140">
    <property type="entry name" value="Metal-dependent hydrolases"/>
    <property type="match status" value="1"/>
</dbReference>
<keyword evidence="5 11" id="KW-0808">Transferase</keyword>
<dbReference type="NCBIfam" id="NF005298">
    <property type="entry name" value="PRK06826.1"/>
    <property type="match status" value="1"/>
</dbReference>
<evidence type="ECO:0000256" key="7">
    <source>
        <dbReference type="ARBA" id="ARBA00022705"/>
    </source>
</evidence>